<dbReference type="KEGG" id="dpl:KGM_209787"/>
<feature type="compositionally biased region" description="Basic and acidic residues" evidence="9">
    <location>
        <begin position="502"/>
        <end position="516"/>
    </location>
</feature>
<feature type="compositionally biased region" description="Polar residues" evidence="9">
    <location>
        <begin position="1489"/>
        <end position="1498"/>
    </location>
</feature>
<feature type="region of interest" description="Disordered" evidence="9">
    <location>
        <begin position="680"/>
        <end position="699"/>
    </location>
</feature>
<dbReference type="Gene3D" id="3.30.160.60">
    <property type="entry name" value="Classic Zinc Finger"/>
    <property type="match status" value="2"/>
</dbReference>
<feature type="region of interest" description="Disordered" evidence="9">
    <location>
        <begin position="1559"/>
        <end position="1601"/>
    </location>
</feature>
<evidence type="ECO:0000256" key="8">
    <source>
        <dbReference type="ARBA" id="ARBA00023242"/>
    </source>
</evidence>
<proteinExistence type="predicted"/>
<keyword evidence="8" id="KW-0539">Nucleus</keyword>
<dbReference type="eggNOG" id="KOG1721">
    <property type="taxonomic scope" value="Eukaryota"/>
</dbReference>
<protein>
    <submittedName>
        <fullName evidence="10">Uncharacterized protein</fullName>
    </submittedName>
</protein>
<comment type="caution">
    <text evidence="10">The sequence shown here is derived from an EMBL/GenBank/DDBJ whole genome shotgun (WGS) entry which is preliminary data.</text>
</comment>
<dbReference type="OrthoDB" id="8012317at2759"/>
<evidence type="ECO:0000256" key="5">
    <source>
        <dbReference type="ARBA" id="ARBA00022833"/>
    </source>
</evidence>
<feature type="region of interest" description="Disordered" evidence="9">
    <location>
        <begin position="1454"/>
        <end position="1522"/>
    </location>
</feature>
<dbReference type="InterPro" id="IPR013087">
    <property type="entry name" value="Znf_C2H2_type"/>
</dbReference>
<organism evidence="10 11">
    <name type="scientific">Danaus plexippus plexippus</name>
    <dbReference type="NCBI Taxonomy" id="278856"/>
    <lineage>
        <taxon>Eukaryota</taxon>
        <taxon>Metazoa</taxon>
        <taxon>Ecdysozoa</taxon>
        <taxon>Arthropoda</taxon>
        <taxon>Hexapoda</taxon>
        <taxon>Insecta</taxon>
        <taxon>Pterygota</taxon>
        <taxon>Neoptera</taxon>
        <taxon>Endopterygota</taxon>
        <taxon>Lepidoptera</taxon>
        <taxon>Glossata</taxon>
        <taxon>Ditrysia</taxon>
        <taxon>Papilionoidea</taxon>
        <taxon>Nymphalidae</taxon>
        <taxon>Danainae</taxon>
        <taxon>Danaini</taxon>
        <taxon>Danaina</taxon>
        <taxon>Danaus</taxon>
        <taxon>Danaus</taxon>
    </lineage>
</organism>
<evidence type="ECO:0000256" key="4">
    <source>
        <dbReference type="ARBA" id="ARBA00022771"/>
    </source>
</evidence>
<reference evidence="10 11" key="1">
    <citation type="journal article" date="2011" name="Cell">
        <title>The monarch butterfly genome yields insights into long-distance migration.</title>
        <authorList>
            <person name="Zhan S."/>
            <person name="Merlin C."/>
            <person name="Boore J.L."/>
            <person name="Reppert S.M."/>
        </authorList>
    </citation>
    <scope>NUCLEOTIDE SEQUENCE [LARGE SCALE GENOMIC DNA]</scope>
    <source>
        <strain evidence="10">F-2</strain>
    </source>
</reference>
<dbReference type="InterPro" id="IPR000637">
    <property type="entry name" value="HMGI/Y_DNA-bd_CS"/>
</dbReference>
<keyword evidence="6" id="KW-0805">Transcription regulation</keyword>
<evidence type="ECO:0000313" key="11">
    <source>
        <dbReference type="Proteomes" id="UP000007151"/>
    </source>
</evidence>
<dbReference type="SUPFAM" id="SSF57667">
    <property type="entry name" value="beta-beta-alpha zinc fingers"/>
    <property type="match status" value="2"/>
</dbReference>
<sequence length="2335" mass="262211">MDRLNQIRSEAGSSQDLTLDTSSPLSEAFLSANESSSKYFSLSEVDSTFGISPAKDSISTEAERTLTADTNLIPQLSPIPKRELDSYKIGKQIEAANILSGGVNIFDDNDNSYDGDELVIDDNVVEEEKSPSELKVDENAVLDDKAEVLESLDDEVIPSKDTEVVLQIDGNNVHAIDIGNGLYLYRKAGEEDLAALQMIDDDQQQPSFKFLKVRENAEGNLEVYEEIEVEVTKEVPIKEGEIPTEKSSHVPIKDISKVINEPSSSKTVDNTIKTPKKELSFTNDVAVEPNVDASDPKVEVSFNGKMKFNESRKSPVIGTYTPMTYHSTPNKEGIPLTKTMVDQQLHPSRHTDNVKKTIEVHTESPKQKLFETQSKTKKSVNETLSPSEDIKESDSLNKKIHNKIEDSTNMQLSQTEQSELSEKLTENDLQLSNNINEISVNEPSSVDIEKEIVDNSEVAIIKPSNDNAVLAKVAPDIELLSDNSKIMEQCETEENSMDEMTETDKNQHKDDDKQTDNIDEGIQQTQTNKVIKETESPKNLCDDEGESHLTIDDTKIITTSEPNEEVPEKDNAEISTNNIVPIEVLAQENNTEEFVTASTEHLNDGNKIVIDKSNNQIIDDKELIKETNDTDLVLKEGNEAKNEIVEDIDVNKVLILTKKSEEVISENVNDLIENTEEVISDSNSKQGLHSNNTENVKKSSEISENYNIQKVDNDSENTSNSIKKYQNEVIDNINKNETDEMKICTHQEDTSGPENNYKNETAVKKIVTSKDVEVNSVATEKSKTITEPKTVSLELAIRENPVNNTTSNAVTEQKTTDIEKCPGDIRQGVNVNDANKKLVDKQDSLKSSVEQVEIKSKPVVAKAINNNSAVPFGKWTEANRQEFLNKIKETKIPTNNSNTKQLKQPNDLNRRDVLKKIDSQRQSNIISLNKGFDTSLQPKLNTKVDSAVFVSKSVMVQQSSSVDTTVTAPNIQNSKVKSAISVKPKQDDSKNSLSTATKNVKRKEINNQDLIDKTIEDIINRSITGKVSENTHEKPTVLETQNTKTCPVSLDEIEMKMNDIHGVASTETTIYQQTYSNKPHVKSDTVKAKKAEKVPHLLPFKNKVHSKNLKDNARDDTSDDEIIEHEPITGDLESNKKGFTLLPMKNKSPESKKETIITEKDFDKFARRNSIAYENCLTVSFDGKESHNVIQTVVEKDPPVKKLSRNELMLAESKAKSTNKHLNMPMRSSTQNSRIPTLVKPGNDDDAYNKNSHSKVQIAYQTALTAKRNLECPITIIEDKPVKVVFMDSNSEFTPSQLNVQGQELSPPKADSEISIHSTSESLDSDVLDSCKNQDEIKIKSKHQRKQVLTPVEEPEIELIEPVDLGIRVSLKKKRRCEEKVEKHSKNVVPKKSYLLNRNVNDEKLSNKTHDFTKKCDKVEKETEKRSDQFIGHTDTISAIDNLVKAAELIETQSENKSSDVVQTPEQPSNTPVKRGRGRPRKYPLVESGTDTNKTPTPQKKPRLIDAKVTKKDSTDSDDSSDDVIIKENWTMGKINENIVCPICNKLFRSENVVFKHVKHCPGPSPNRSDSDKRSPVRLRRSQDSDRDSSISNFSDSDEEIIPRSRRSRYASSKLANDNDVIVIEDTPIKEKPEHEDKETNQMSKKCNIKMKPQLCKTHNLICEFCGKTFRQLSYLVNHKMQHHKKDNDKSSDTEPANKTVFSCEVCKKDFRKLHHLVKHRLIHNSNANNVRITRKSSSDQHPSNQQPLKHRDDKKSSNDASAGFRCEPCDKSFRKLHHLVEHRDTHDGINKKSSATSISSGSNVNESVNLTATYNCDTCKKVYKKLQDLLEHKEMHFETSSEKSDDKSVKSSLSTKDIIHECSLCYMVFPNEHSLNKHTIICLRKKKQSAAKAAKQALEKGTLEGDNIVISENEDDESPKNTQEINEIQISKTEVEETVIPDQEVKITDALKASPENKVEGHIIKRKLSLHADVSDLQSKTDNKAVVIKQEEALTQPVEDFVKPPKVKKTEIEECIVIPDTPTPKKKILVKDKEKLVPTIKKNKTVSYPTLPVAKETKAAESSDDDDIRYMLNPNFKAEETAEGKVFMKVRAKKRNSLQIERPNSKDLVKRRISLQHPPKIPRLKARAVETKPVVDSKSEKTVKLSVKQTVSSTDSDDSDVKYSFPDPDTTEANKDKKKKQTVATKRKSGNAVAKRKSLGKHKLATPKTRKRTSEVEHRCDCGQLFSSAALLSRHTTLAHTPPRIRRRRSPPPEITKKTPKAKPKQAKRKSDVTNPNTVTKGVGTRKSSVNNSDAKVTSDATKKYEFSGKSLRSSAIRVPVFDKMKKVIDKTKK</sequence>
<dbReference type="InterPro" id="IPR044653">
    <property type="entry name" value="AZF1/2/3-like"/>
</dbReference>
<name>A0A212F6L8_DANPL</name>
<dbReference type="PROSITE" id="PS00354">
    <property type="entry name" value="HMGI_Y"/>
    <property type="match status" value="1"/>
</dbReference>
<gene>
    <name evidence="10" type="ORF">KGM_209787</name>
</gene>
<dbReference type="SMART" id="SM00355">
    <property type="entry name" value="ZnF_C2H2"/>
    <property type="match status" value="7"/>
</dbReference>
<dbReference type="GO" id="GO:0005634">
    <property type="term" value="C:nucleus"/>
    <property type="evidence" value="ECO:0007669"/>
    <property type="project" value="UniProtKB-SubCell"/>
</dbReference>
<evidence type="ECO:0000256" key="9">
    <source>
        <dbReference type="SAM" id="MobiDB-lite"/>
    </source>
</evidence>
<dbReference type="PANTHER" id="PTHR45988">
    <property type="entry name" value="C2H2 TYPE ZINC FINGER TRANSCRIPTION FACTOR FAMILY-RELATED"/>
    <property type="match status" value="1"/>
</dbReference>
<dbReference type="Pfam" id="PF13912">
    <property type="entry name" value="zf-C2H2_6"/>
    <property type="match status" value="1"/>
</dbReference>
<evidence type="ECO:0000256" key="6">
    <source>
        <dbReference type="ARBA" id="ARBA00023015"/>
    </source>
</evidence>
<feature type="region of interest" description="Disordered" evidence="9">
    <location>
        <begin position="362"/>
        <end position="396"/>
    </location>
</feature>
<evidence type="ECO:0000256" key="3">
    <source>
        <dbReference type="ARBA" id="ARBA00022737"/>
    </source>
</evidence>
<feature type="compositionally biased region" description="Basic and acidic residues" evidence="9">
    <location>
        <begin position="1569"/>
        <end position="1589"/>
    </location>
</feature>
<keyword evidence="4" id="KW-0863">Zinc-finger</keyword>
<dbReference type="GO" id="GO:0008270">
    <property type="term" value="F:zinc ion binding"/>
    <property type="evidence" value="ECO:0007669"/>
    <property type="project" value="UniProtKB-KW"/>
</dbReference>
<keyword evidence="3" id="KW-0677">Repeat</keyword>
<feature type="region of interest" description="Disordered" evidence="9">
    <location>
        <begin position="1214"/>
        <end position="1237"/>
    </location>
</feature>
<evidence type="ECO:0000313" key="10">
    <source>
        <dbReference type="EMBL" id="OWR49377.1"/>
    </source>
</evidence>
<dbReference type="PANTHER" id="PTHR45988:SF18">
    <property type="entry name" value="C2H2-TYPE ZINC FINGER FAMILY PROTEIN"/>
    <property type="match status" value="1"/>
</dbReference>
<dbReference type="EMBL" id="AGBW02009996">
    <property type="protein sequence ID" value="OWR49377.1"/>
    <property type="molecule type" value="Genomic_DNA"/>
</dbReference>
<feature type="compositionally biased region" description="Polar residues" evidence="9">
    <location>
        <begin position="1454"/>
        <end position="1472"/>
    </location>
</feature>
<feature type="compositionally biased region" description="Polar residues" evidence="9">
    <location>
        <begin position="1226"/>
        <end position="1235"/>
    </location>
</feature>
<feature type="region of interest" description="Disordered" evidence="9">
    <location>
        <begin position="1624"/>
        <end position="1643"/>
    </location>
</feature>
<dbReference type="GO" id="GO:0003700">
    <property type="term" value="F:DNA-binding transcription factor activity"/>
    <property type="evidence" value="ECO:0007669"/>
    <property type="project" value="InterPro"/>
</dbReference>
<feature type="compositionally biased region" description="Basic residues" evidence="9">
    <location>
        <begin position="2177"/>
        <end position="2212"/>
    </location>
</feature>
<accession>A0A212F6L8</accession>
<feature type="compositionally biased region" description="Polar residues" evidence="9">
    <location>
        <begin position="680"/>
        <end position="694"/>
    </location>
</feature>
<keyword evidence="2" id="KW-0479">Metal-binding</keyword>
<feature type="region of interest" description="Disordered" evidence="9">
    <location>
        <begin position="493"/>
        <end position="527"/>
    </location>
</feature>
<feature type="region of interest" description="Disordered" evidence="9">
    <location>
        <begin position="1727"/>
        <end position="1763"/>
    </location>
</feature>
<dbReference type="PROSITE" id="PS50157">
    <property type="entry name" value="ZINC_FINGER_C2H2_2"/>
    <property type="match status" value="4"/>
</dbReference>
<feature type="region of interest" description="Disordered" evidence="9">
    <location>
        <begin position="1"/>
        <end position="21"/>
    </location>
</feature>
<feature type="compositionally biased region" description="Basic and acidic residues" evidence="9">
    <location>
        <begin position="1627"/>
        <end position="1640"/>
    </location>
</feature>
<feature type="compositionally biased region" description="Basic residues" evidence="9">
    <location>
        <begin position="2259"/>
        <end position="2269"/>
    </location>
</feature>
<keyword evidence="5" id="KW-0862">Zinc</keyword>
<feature type="compositionally biased region" description="Polar residues" evidence="9">
    <location>
        <begin position="2274"/>
        <end position="2301"/>
    </location>
</feature>
<evidence type="ECO:0000256" key="2">
    <source>
        <dbReference type="ARBA" id="ARBA00022723"/>
    </source>
</evidence>
<comment type="subcellular location">
    <subcellularLocation>
        <location evidence="1">Nucleus</location>
    </subcellularLocation>
</comment>
<dbReference type="Pfam" id="PF00096">
    <property type="entry name" value="zf-C2H2"/>
    <property type="match status" value="1"/>
</dbReference>
<dbReference type="GO" id="GO:0000976">
    <property type="term" value="F:transcription cis-regulatory region binding"/>
    <property type="evidence" value="ECO:0007669"/>
    <property type="project" value="TreeGrafter"/>
</dbReference>
<keyword evidence="11" id="KW-1185">Reference proteome</keyword>
<feature type="compositionally biased region" description="Basic and acidic residues" evidence="9">
    <location>
        <begin position="1503"/>
        <end position="1515"/>
    </location>
</feature>
<dbReference type="PROSITE" id="PS00028">
    <property type="entry name" value="ZINC_FINGER_C2H2_1"/>
    <property type="match status" value="4"/>
</dbReference>
<evidence type="ECO:0000256" key="7">
    <source>
        <dbReference type="ARBA" id="ARBA00023163"/>
    </source>
</evidence>
<dbReference type="InterPro" id="IPR036236">
    <property type="entry name" value="Znf_C2H2_sf"/>
</dbReference>
<feature type="region of interest" description="Disordered" evidence="9">
    <location>
        <begin position="2235"/>
        <end position="2303"/>
    </location>
</feature>
<feature type="region of interest" description="Disordered" evidence="9">
    <location>
        <begin position="2148"/>
        <end position="2216"/>
    </location>
</feature>
<keyword evidence="7" id="KW-0804">Transcription</keyword>
<evidence type="ECO:0000256" key="1">
    <source>
        <dbReference type="ARBA" id="ARBA00004123"/>
    </source>
</evidence>
<dbReference type="Proteomes" id="UP000007151">
    <property type="component" value="Unassembled WGS sequence"/>
</dbReference>